<name>V6LL37_9EUKA</name>
<dbReference type="GO" id="GO:0005666">
    <property type="term" value="C:RNA polymerase III complex"/>
    <property type="evidence" value="ECO:0007669"/>
    <property type="project" value="TreeGrafter"/>
</dbReference>
<dbReference type="GO" id="GO:0006366">
    <property type="term" value="P:transcription by RNA polymerase II"/>
    <property type="evidence" value="ECO:0007669"/>
    <property type="project" value="TreeGrafter"/>
</dbReference>
<organism evidence="8">
    <name type="scientific">Spironucleus salmonicida</name>
    <dbReference type="NCBI Taxonomy" id="348837"/>
    <lineage>
        <taxon>Eukaryota</taxon>
        <taxon>Metamonada</taxon>
        <taxon>Diplomonadida</taxon>
        <taxon>Hexamitidae</taxon>
        <taxon>Hexamitinae</taxon>
        <taxon>Spironucleus</taxon>
    </lineage>
</organism>
<dbReference type="Gene3D" id="1.10.10.60">
    <property type="entry name" value="Homeodomain-like"/>
    <property type="match status" value="1"/>
</dbReference>
<dbReference type="GO" id="GO:0005736">
    <property type="term" value="C:RNA polymerase I complex"/>
    <property type="evidence" value="ECO:0007669"/>
    <property type="project" value="TreeGrafter"/>
</dbReference>
<keyword evidence="3 8" id="KW-0240">DNA-directed RNA polymerase</keyword>
<keyword evidence="4" id="KW-0479">Metal-binding</keyword>
<dbReference type="PANTHER" id="PTHR23431">
    <property type="entry name" value="DNA-DIRECTED RNA POLYMERASES I, II, AND III SUBUNIT RPABC5 FAMILY MEMBER"/>
    <property type="match status" value="1"/>
</dbReference>
<dbReference type="AlphaFoldDB" id="V6LL37"/>
<gene>
    <name evidence="8" type="ORF">SS50377_19111</name>
    <name evidence="9" type="ORF">SS50377_26540</name>
</gene>
<evidence type="ECO:0000313" key="9">
    <source>
        <dbReference type="EMBL" id="KAH0572330.1"/>
    </source>
</evidence>
<dbReference type="NCBIfam" id="NF003089">
    <property type="entry name" value="PRK04016.1"/>
    <property type="match status" value="1"/>
</dbReference>
<reference evidence="8 9" key="1">
    <citation type="journal article" date="2014" name="PLoS Genet.">
        <title>The Genome of Spironucleus salmonicida Highlights a Fish Pathogen Adapted to Fluctuating Environments.</title>
        <authorList>
            <person name="Xu F."/>
            <person name="Jerlstrom-Hultqvist J."/>
            <person name="Einarsson E."/>
            <person name="Astvaldsson A."/>
            <person name="Svard S.G."/>
            <person name="Andersson J.O."/>
        </authorList>
    </citation>
    <scope>NUCLEOTIDE SEQUENCE</scope>
    <source>
        <strain evidence="9">ATCC 50377</strain>
    </source>
</reference>
<comment type="similarity">
    <text evidence="7">Belongs to the archaeal Rpo10/eukaryotic RPB10 RNA polymerase subunit family.</text>
</comment>
<dbReference type="EMBL" id="AUWU02000006">
    <property type="protein sequence ID" value="KAH0572330.1"/>
    <property type="molecule type" value="Genomic_DNA"/>
</dbReference>
<dbReference type="GO" id="GO:0005665">
    <property type="term" value="C:RNA polymerase II, core complex"/>
    <property type="evidence" value="ECO:0007669"/>
    <property type="project" value="TreeGrafter"/>
</dbReference>
<proteinExistence type="inferred from homology"/>
<evidence type="ECO:0000256" key="5">
    <source>
        <dbReference type="ARBA" id="ARBA00022833"/>
    </source>
</evidence>
<evidence type="ECO:0000256" key="2">
    <source>
        <dbReference type="ARBA" id="ARBA00020813"/>
    </source>
</evidence>
<dbReference type="GO" id="GO:0042797">
    <property type="term" value="P:tRNA transcription by RNA polymerase III"/>
    <property type="evidence" value="ECO:0007669"/>
    <property type="project" value="TreeGrafter"/>
</dbReference>
<dbReference type="GO" id="GO:0008270">
    <property type="term" value="F:zinc ion binding"/>
    <property type="evidence" value="ECO:0007669"/>
    <property type="project" value="InterPro"/>
</dbReference>
<keyword evidence="10" id="KW-1185">Reference proteome</keyword>
<dbReference type="PIRSF" id="PIRSF005653">
    <property type="entry name" value="RNA_pol_N/8_sub"/>
    <property type="match status" value="1"/>
</dbReference>
<protein>
    <recommendedName>
        <fullName evidence="2">DNA-directed RNA polymerases I, II, and III subunit RPABC5</fullName>
    </recommendedName>
</protein>
<keyword evidence="6" id="KW-0804">Transcription</keyword>
<dbReference type="Pfam" id="PF01194">
    <property type="entry name" value="RNA_pol_N"/>
    <property type="match status" value="1"/>
</dbReference>
<dbReference type="InterPro" id="IPR023580">
    <property type="entry name" value="RNA_pol_su_RPB10"/>
</dbReference>
<dbReference type="SUPFAM" id="SSF46924">
    <property type="entry name" value="RNA polymerase subunit RPB10"/>
    <property type="match status" value="1"/>
</dbReference>
<accession>V6LL37</accession>
<dbReference type="VEuPathDB" id="GiardiaDB:SS50377_26540"/>
<dbReference type="GO" id="GO:0003899">
    <property type="term" value="F:DNA-directed RNA polymerase activity"/>
    <property type="evidence" value="ECO:0007669"/>
    <property type="project" value="InterPro"/>
</dbReference>
<dbReference type="HAMAP" id="MF_00250">
    <property type="entry name" value="RNApol_arch_Rpo10"/>
    <property type="match status" value="1"/>
</dbReference>
<dbReference type="InterPro" id="IPR020789">
    <property type="entry name" value="RNA_pol_suN_Zn-BS"/>
</dbReference>
<dbReference type="GO" id="GO:0003677">
    <property type="term" value="F:DNA binding"/>
    <property type="evidence" value="ECO:0007669"/>
    <property type="project" value="InterPro"/>
</dbReference>
<dbReference type="PANTHER" id="PTHR23431:SF3">
    <property type="entry name" value="DNA-DIRECTED RNA POLYMERASES I, II, AND III SUBUNIT RPABC5"/>
    <property type="match status" value="1"/>
</dbReference>
<reference evidence="9" key="2">
    <citation type="submission" date="2020-12" db="EMBL/GenBank/DDBJ databases">
        <title>New Spironucleus salmonicida genome in near-complete chromosomes.</title>
        <authorList>
            <person name="Xu F."/>
            <person name="Kurt Z."/>
            <person name="Jimenez-Gonzalez A."/>
            <person name="Astvaldsson A."/>
            <person name="Andersson J.O."/>
            <person name="Svard S.G."/>
        </authorList>
    </citation>
    <scope>NUCLEOTIDE SEQUENCE</scope>
    <source>
        <strain evidence="9">ATCC 50377</strain>
    </source>
</reference>
<dbReference type="EMBL" id="KI546170">
    <property type="protein sequence ID" value="EST41394.1"/>
    <property type="molecule type" value="Genomic_DNA"/>
</dbReference>
<dbReference type="OrthoDB" id="10258858at2759"/>
<dbReference type="PROSITE" id="PS01112">
    <property type="entry name" value="RNA_POL_N_8KD"/>
    <property type="match status" value="1"/>
</dbReference>
<sequence>MIIPVRCFTCGKVVGHLYDTYIRETEQNGRDPKEVLDELNCPRYCCRRMLITHVDLIDDLIMYSPEVRQAARK</sequence>
<dbReference type="Proteomes" id="UP000018208">
    <property type="component" value="Unassembled WGS sequence"/>
</dbReference>
<evidence type="ECO:0000256" key="6">
    <source>
        <dbReference type="ARBA" id="ARBA00023163"/>
    </source>
</evidence>
<evidence type="ECO:0000256" key="3">
    <source>
        <dbReference type="ARBA" id="ARBA00022478"/>
    </source>
</evidence>
<evidence type="ECO:0000256" key="4">
    <source>
        <dbReference type="ARBA" id="ARBA00022723"/>
    </source>
</evidence>
<dbReference type="FunFam" id="1.10.10.60:FF:000024">
    <property type="entry name" value="DNA-directed RNA polymerases I, II, and III subunit"/>
    <property type="match status" value="1"/>
</dbReference>
<evidence type="ECO:0000313" key="8">
    <source>
        <dbReference type="EMBL" id="EST41394.1"/>
    </source>
</evidence>
<evidence type="ECO:0000256" key="1">
    <source>
        <dbReference type="ARBA" id="ARBA00004123"/>
    </source>
</evidence>
<keyword evidence="5" id="KW-0862">Zinc</keyword>
<dbReference type="GO" id="GO:0006360">
    <property type="term" value="P:transcription by RNA polymerase I"/>
    <property type="evidence" value="ECO:0007669"/>
    <property type="project" value="TreeGrafter"/>
</dbReference>
<comment type="subcellular location">
    <subcellularLocation>
        <location evidence="1">Nucleus</location>
    </subcellularLocation>
</comment>
<evidence type="ECO:0000313" key="10">
    <source>
        <dbReference type="Proteomes" id="UP000018208"/>
    </source>
</evidence>
<evidence type="ECO:0000256" key="7">
    <source>
        <dbReference type="ARBA" id="ARBA00025720"/>
    </source>
</evidence>
<dbReference type="InterPro" id="IPR000268">
    <property type="entry name" value="RPABC5/Rpb10"/>
</dbReference>